<evidence type="ECO:0000313" key="20">
    <source>
        <dbReference type="EMBL" id="KAF1770648.1"/>
    </source>
</evidence>
<dbReference type="EMBL" id="WUAV01000001">
    <property type="protein sequence ID" value="KAF1770648.1"/>
    <property type="molecule type" value="Genomic_DNA"/>
</dbReference>
<name>E3LVT0_CAERE</name>
<keyword evidence="11" id="KW-0009">Actin-binding</keyword>
<dbReference type="GO" id="GO:0015031">
    <property type="term" value="P:protein transport"/>
    <property type="evidence" value="ECO:0007669"/>
    <property type="project" value="UniProtKB-KW"/>
</dbReference>
<evidence type="ECO:0000256" key="6">
    <source>
        <dbReference type="ARBA" id="ARBA00022927"/>
    </source>
</evidence>
<dbReference type="RefSeq" id="XP_003111999.1">
    <property type="nucleotide sequence ID" value="XM_003111951.1"/>
</dbReference>
<keyword evidence="7" id="KW-0811">Translocation</keyword>
<sequence>MSIPDKSLFNKFKEMEQNQAIRSKDNVYSKDFEPKKLDKDSSEYGRPKPGTLTEQRAKKAAAHVHREMLTLCEVLEDYGKKDKEGEPTRITFGRLFTIYVNISDKVVGTLLRARKHKMVDFEGEMLFQKRDDHVVITLLLEGTELKEAIRAHAAANPKD</sequence>
<evidence type="ECO:0000256" key="2">
    <source>
        <dbReference type="ARBA" id="ARBA00004245"/>
    </source>
</evidence>
<dbReference type="FunFam" id="1.10.10.1540:FF:000001">
    <property type="entry name" value="Actin-binding Rho-activating protein a"/>
    <property type="match status" value="1"/>
</dbReference>
<dbReference type="GO" id="GO:0003779">
    <property type="term" value="F:actin binding"/>
    <property type="evidence" value="ECO:0007669"/>
    <property type="project" value="UniProtKB-KW"/>
</dbReference>
<dbReference type="PANTHER" id="PTHR22739:SF18">
    <property type="entry name" value="COSTARS DOMAIN-CONTAINING PROTEIN"/>
    <property type="match status" value="1"/>
</dbReference>
<evidence type="ECO:0000256" key="8">
    <source>
        <dbReference type="ARBA" id="ARBA00023015"/>
    </source>
</evidence>
<dbReference type="Gene3D" id="1.10.10.1540">
    <property type="entry name" value="Costar domain"/>
    <property type="match status" value="1"/>
</dbReference>
<gene>
    <name evidence="19" type="ORF">CRE_29581</name>
    <name evidence="20" type="ORF">GCK72_002469</name>
</gene>
<dbReference type="OMA" id="MLFQKRD"/>
<keyword evidence="6" id="KW-0653">Protein transport</keyword>
<dbReference type="PANTHER" id="PTHR22739">
    <property type="entry name" value="STRIATED MUSCLE ACTIVATOR OF RHO-DEPENDENT SIGNALING-RELATED"/>
    <property type="match status" value="1"/>
</dbReference>
<evidence type="ECO:0000313" key="19">
    <source>
        <dbReference type="EMBL" id="EFP12433.1"/>
    </source>
</evidence>
<dbReference type="OrthoDB" id="9871914at2759"/>
<evidence type="ECO:0000259" key="18">
    <source>
        <dbReference type="SMART" id="SM01283"/>
    </source>
</evidence>
<evidence type="ECO:0000256" key="13">
    <source>
        <dbReference type="ARBA" id="ARBA00059783"/>
    </source>
</evidence>
<dbReference type="eggNOG" id="KOG3376">
    <property type="taxonomic scope" value="Eukaryota"/>
</dbReference>
<dbReference type="GO" id="GO:0035025">
    <property type="term" value="P:positive regulation of Rho protein signal transduction"/>
    <property type="evidence" value="ECO:0007669"/>
    <property type="project" value="InterPro"/>
</dbReference>
<evidence type="ECO:0000256" key="4">
    <source>
        <dbReference type="ARBA" id="ARBA00022490"/>
    </source>
</evidence>
<evidence type="ECO:0000256" key="11">
    <source>
        <dbReference type="ARBA" id="ARBA00023203"/>
    </source>
</evidence>
<dbReference type="CTD" id="9810487"/>
<dbReference type="GO" id="GO:0045944">
    <property type="term" value="P:positive regulation of transcription by RNA polymerase II"/>
    <property type="evidence" value="ECO:0007669"/>
    <property type="project" value="TreeGrafter"/>
</dbReference>
<evidence type="ECO:0000256" key="1">
    <source>
        <dbReference type="ARBA" id="ARBA00004204"/>
    </source>
</evidence>
<evidence type="ECO:0000256" key="5">
    <source>
        <dbReference type="ARBA" id="ARBA00022553"/>
    </source>
</evidence>
<evidence type="ECO:0000256" key="14">
    <source>
        <dbReference type="ARBA" id="ARBA00063019"/>
    </source>
</evidence>
<keyword evidence="8" id="KW-0805">Transcription regulation</keyword>
<evidence type="ECO:0000256" key="9">
    <source>
        <dbReference type="ARBA" id="ARBA00023159"/>
    </source>
</evidence>
<organism evidence="21">
    <name type="scientific">Caenorhabditis remanei</name>
    <name type="common">Caenorhabditis vulgaris</name>
    <dbReference type="NCBI Taxonomy" id="31234"/>
    <lineage>
        <taxon>Eukaryota</taxon>
        <taxon>Metazoa</taxon>
        <taxon>Ecdysozoa</taxon>
        <taxon>Nematoda</taxon>
        <taxon>Chromadorea</taxon>
        <taxon>Rhabditida</taxon>
        <taxon>Rhabditina</taxon>
        <taxon>Rhabditomorpha</taxon>
        <taxon>Rhabditoidea</taxon>
        <taxon>Rhabditidae</taxon>
        <taxon>Peloderinae</taxon>
        <taxon>Caenorhabditis</taxon>
    </lineage>
</organism>
<evidence type="ECO:0000256" key="10">
    <source>
        <dbReference type="ARBA" id="ARBA00023163"/>
    </source>
</evidence>
<dbReference type="InterPro" id="IPR027817">
    <property type="entry name" value="Costars_dom"/>
</dbReference>
<dbReference type="GO" id="GO:0030017">
    <property type="term" value="C:sarcomere"/>
    <property type="evidence" value="ECO:0007669"/>
    <property type="project" value="UniProtKB-SubCell"/>
</dbReference>
<keyword evidence="5" id="KW-0597">Phosphoprotein</keyword>
<evidence type="ECO:0000256" key="16">
    <source>
        <dbReference type="ARBA" id="ARBA00076363"/>
    </source>
</evidence>
<dbReference type="InterPro" id="IPR026111">
    <property type="entry name" value="Abra"/>
</dbReference>
<keyword evidence="10" id="KW-0804">Transcription</keyword>
<accession>E3LVT0</accession>
<evidence type="ECO:0000256" key="3">
    <source>
        <dbReference type="ARBA" id="ARBA00022448"/>
    </source>
</evidence>
<feature type="compositionally biased region" description="Basic and acidic residues" evidence="17">
    <location>
        <begin position="32"/>
        <end position="46"/>
    </location>
</feature>
<dbReference type="GeneID" id="9810487"/>
<evidence type="ECO:0000313" key="21">
    <source>
        <dbReference type="Proteomes" id="UP000008281"/>
    </source>
</evidence>
<dbReference type="SMART" id="SM01283">
    <property type="entry name" value="Costars"/>
    <property type="match status" value="1"/>
</dbReference>
<comment type="function">
    <text evidence="13">Acts as an activator of serum response factor (SRF)-dependent transcription possibly by inducing nuclear translocation of MKL1 or MKL2 and through a mechanism requiring Rho-actin signaling.</text>
</comment>
<evidence type="ECO:0000256" key="7">
    <source>
        <dbReference type="ARBA" id="ARBA00023010"/>
    </source>
</evidence>
<feature type="domain" description="Costars" evidence="18">
    <location>
        <begin position="62"/>
        <end position="139"/>
    </location>
</feature>
<evidence type="ECO:0000256" key="15">
    <source>
        <dbReference type="ARBA" id="ARBA00073502"/>
    </source>
</evidence>
<keyword evidence="9" id="KW-0010">Activator</keyword>
<dbReference type="HOGENOM" id="CLU_062244_2_0_1"/>
<reference evidence="20 22" key="2">
    <citation type="submission" date="2019-12" db="EMBL/GenBank/DDBJ databases">
        <title>Chromosome-level assembly of the Caenorhabditis remanei genome.</title>
        <authorList>
            <person name="Teterina A.A."/>
            <person name="Willis J.H."/>
            <person name="Phillips P.C."/>
        </authorList>
    </citation>
    <scope>NUCLEOTIDE SEQUENCE [LARGE SCALE GENOMIC DNA]</scope>
    <source>
        <strain evidence="20 22">PX506</strain>
        <tissue evidence="20">Whole organism</tissue>
    </source>
</reference>
<dbReference type="InParanoid" id="E3LVT0"/>
<keyword evidence="3" id="KW-0813">Transport</keyword>
<proteinExistence type="predicted"/>
<dbReference type="KEGG" id="crq:GCK72_002469"/>
<keyword evidence="21" id="KW-1185">Reference proteome</keyword>
<reference evidence="19" key="1">
    <citation type="submission" date="2007-07" db="EMBL/GenBank/DDBJ databases">
        <title>PCAP assembly of the Caenorhabditis remanei genome.</title>
        <authorList>
            <consortium name="The Caenorhabditis remanei Sequencing Consortium"/>
            <person name="Wilson R.K."/>
        </authorList>
    </citation>
    <scope>NUCLEOTIDE SEQUENCE [LARGE SCALE GENOMIC DNA]</scope>
    <source>
        <strain evidence="19">PB4641</strain>
    </source>
</reference>
<dbReference type="AlphaFoldDB" id="E3LVT0"/>
<keyword evidence="4" id="KW-0963">Cytoplasm</keyword>
<dbReference type="Pfam" id="PF14705">
    <property type="entry name" value="Costars"/>
    <property type="match status" value="1"/>
</dbReference>
<evidence type="ECO:0000313" key="22">
    <source>
        <dbReference type="Proteomes" id="UP000483820"/>
    </source>
</evidence>
<dbReference type="InterPro" id="IPR038095">
    <property type="entry name" value="Costars_sf"/>
</dbReference>
<dbReference type="FunCoup" id="E3LVT0">
    <property type="interactions" value="10"/>
</dbReference>
<dbReference type="EMBL" id="DS268416">
    <property type="protein sequence ID" value="EFP12433.1"/>
    <property type="molecule type" value="Genomic_DNA"/>
</dbReference>
<dbReference type="GO" id="GO:0005856">
    <property type="term" value="C:cytoskeleton"/>
    <property type="evidence" value="ECO:0007669"/>
    <property type="project" value="UniProtKB-SubCell"/>
</dbReference>
<evidence type="ECO:0000256" key="17">
    <source>
        <dbReference type="SAM" id="MobiDB-lite"/>
    </source>
</evidence>
<feature type="region of interest" description="Disordered" evidence="17">
    <location>
        <begin position="32"/>
        <end position="54"/>
    </location>
</feature>
<dbReference type="Proteomes" id="UP000483820">
    <property type="component" value="Chromosome I"/>
</dbReference>
<comment type="subunit">
    <text evidence="14">Binds F-actin and ABLIM1, ABLIM2 and ABLIM3. Interaction with ABLIM2 and ABLIM3 enhances activity.</text>
</comment>
<keyword evidence="12" id="KW-0206">Cytoskeleton</keyword>
<evidence type="ECO:0000256" key="12">
    <source>
        <dbReference type="ARBA" id="ARBA00023212"/>
    </source>
</evidence>
<dbReference type="Proteomes" id="UP000008281">
    <property type="component" value="Unassembled WGS sequence"/>
</dbReference>
<protein>
    <recommendedName>
        <fullName evidence="15">Actin-binding Rho-activating protein</fullName>
    </recommendedName>
    <alternativeName>
        <fullName evidence="16">Striated muscle activator of Rho-dependent signaling</fullName>
    </alternativeName>
</protein>
<comment type="subcellular location">
    <subcellularLocation>
        <location evidence="2">Cytoplasm</location>
        <location evidence="2">Cytoskeleton</location>
    </subcellularLocation>
    <subcellularLocation>
        <location evidence="1">Cytoplasm</location>
        <location evidence="1">Myofibril</location>
        <location evidence="1">Sarcomere</location>
    </subcellularLocation>
</comment>